<comment type="caution">
    <text evidence="3">The sequence shown here is derived from an EMBL/GenBank/DDBJ whole genome shotgun (WGS) entry which is preliminary data.</text>
</comment>
<keyword evidence="1" id="KW-0175">Coiled coil</keyword>
<evidence type="ECO:0000313" key="3">
    <source>
        <dbReference type="EMBL" id="KAG5397565.1"/>
    </source>
</evidence>
<reference evidence="3 4" key="1">
    <citation type="submission" date="2021-03" db="EMBL/GenBank/DDBJ databases">
        <authorList>
            <person name="King G.J."/>
            <person name="Bancroft I."/>
            <person name="Baten A."/>
            <person name="Bloomfield J."/>
            <person name="Borpatragohain P."/>
            <person name="He Z."/>
            <person name="Irish N."/>
            <person name="Irwin J."/>
            <person name="Liu K."/>
            <person name="Mauleon R.P."/>
            <person name="Moore J."/>
            <person name="Morris R."/>
            <person name="Ostergaard L."/>
            <person name="Wang B."/>
            <person name="Wells R."/>
        </authorList>
    </citation>
    <scope>NUCLEOTIDE SEQUENCE [LARGE SCALE GENOMIC DNA]</scope>
    <source>
        <strain evidence="3">R-o-18</strain>
        <tissue evidence="3">Leaf</tissue>
    </source>
</reference>
<feature type="region of interest" description="Disordered" evidence="2">
    <location>
        <begin position="364"/>
        <end position="407"/>
    </location>
</feature>
<organism evidence="3 4">
    <name type="scientific">Brassica rapa subsp. trilocularis</name>
    <dbReference type="NCBI Taxonomy" id="1813537"/>
    <lineage>
        <taxon>Eukaryota</taxon>
        <taxon>Viridiplantae</taxon>
        <taxon>Streptophyta</taxon>
        <taxon>Embryophyta</taxon>
        <taxon>Tracheophyta</taxon>
        <taxon>Spermatophyta</taxon>
        <taxon>Magnoliopsida</taxon>
        <taxon>eudicotyledons</taxon>
        <taxon>Gunneridae</taxon>
        <taxon>Pentapetalae</taxon>
        <taxon>rosids</taxon>
        <taxon>malvids</taxon>
        <taxon>Brassicales</taxon>
        <taxon>Brassicaceae</taxon>
        <taxon>Brassiceae</taxon>
        <taxon>Brassica</taxon>
    </lineage>
</organism>
<keyword evidence="4" id="KW-1185">Reference proteome</keyword>
<feature type="region of interest" description="Disordered" evidence="2">
    <location>
        <begin position="223"/>
        <end position="284"/>
    </location>
</feature>
<feature type="compositionally biased region" description="Basic and acidic residues" evidence="2">
    <location>
        <begin position="274"/>
        <end position="284"/>
    </location>
</feature>
<feature type="compositionally biased region" description="Basic and acidic residues" evidence="2">
    <location>
        <begin position="364"/>
        <end position="400"/>
    </location>
</feature>
<feature type="compositionally biased region" description="Polar residues" evidence="2">
    <location>
        <begin position="249"/>
        <end position="258"/>
    </location>
</feature>
<sequence>MLQRSVTKIGQASMNQNLMSSLRKRALKIAASKSRFELFYLRLYESSLNGVTFKTCLKNPIPCIQSPTTSVVINFNLKIHIRSNDTTSLNTKENQTTIINFSETVLPLNPNCFRNRVHYNSSRQSGFSEIISVIFFSSLQEKESAKEKGRSEAVLLNIVAHLEKLDRKFDSRLTEYDTKFGDFSQGLLDTIGDTVKTTVEERLRVFGVSNSSQPEGQHVMVSEDNQQPESNSGQPDGQNVMVSEDNRQPDSNSGQPASKTPIDKQSEDSQPQKTPDKGQSEKNLADDIAKADAKGMGAKLNSKVVRDKAAGVKKNLDSVFGNADATNADLVSDSPGNEPPFGRGCRGLEKINNLAADLERNEAELKKKQKQEEPELKRKKKQEEAELKKKQKKEEADRLGRYSSAKPQTIPKMGKYLISQPIRLDKAAIKVDKNSGNNASLMAIASTLDKLSRKFDLMDARFKKPLVDQKSIDDMVKVAVEKRLKVMGIGKNPQNKDNLSNVAADQQPEPLSSPQPNTQQKSVCSPLLAETPGKDMGPRNNLSNELDKERGMKKTLAKEFGTHAEDEGANVLDFLYVSLAKATKAEDLRRRSTRNRTIKDEDAEDKKKAVQAEAVLKRKEKAAAKRKAAASMKQKQAELTNQEQAELMNEELAELKNQEADNEKRKNITTPRANVKRCKVEDSVEDSEFAVMTDEVLENEILPEAQCHKSKPSLSDQVAMEGSKRSMKRPMEDVYGADAVEGYNKGKVETTEHYRALLRLAKEQRQSESERNDASSKVNSIAARMELLDAIIKAEGKFDLVAELETLTAQHCEAEAELGAVKVIDPDWCKLHEKWMLDD</sequence>
<feature type="region of interest" description="Disordered" evidence="2">
    <location>
        <begin position="326"/>
        <end position="346"/>
    </location>
</feature>
<feature type="region of interest" description="Disordered" evidence="2">
    <location>
        <begin position="489"/>
        <end position="523"/>
    </location>
</feature>
<evidence type="ECO:0000313" key="4">
    <source>
        <dbReference type="Proteomes" id="UP000823674"/>
    </source>
</evidence>
<dbReference type="Proteomes" id="UP000823674">
    <property type="component" value="Chromosome A05"/>
</dbReference>
<evidence type="ECO:0000256" key="2">
    <source>
        <dbReference type="SAM" id="MobiDB-lite"/>
    </source>
</evidence>
<evidence type="ECO:0000256" key="1">
    <source>
        <dbReference type="SAM" id="Coils"/>
    </source>
</evidence>
<gene>
    <name evidence="3" type="primary">A05g505500.1_BraROA</name>
    <name evidence="3" type="ORF">IGI04_019379</name>
</gene>
<name>A0ABQ7MGI5_BRACM</name>
<accession>A0ABQ7MGI5</accession>
<dbReference type="EMBL" id="JADBGQ010000005">
    <property type="protein sequence ID" value="KAG5397565.1"/>
    <property type="molecule type" value="Genomic_DNA"/>
</dbReference>
<proteinExistence type="predicted"/>
<feature type="compositionally biased region" description="Polar residues" evidence="2">
    <location>
        <begin position="223"/>
        <end position="241"/>
    </location>
</feature>
<protein>
    <submittedName>
        <fullName evidence="3">Uncharacterized protein</fullName>
    </submittedName>
</protein>
<feature type="coiled-coil region" evidence="1">
    <location>
        <begin position="625"/>
        <end position="665"/>
    </location>
</feature>
<feature type="compositionally biased region" description="Polar residues" evidence="2">
    <location>
        <begin position="492"/>
        <end position="523"/>
    </location>
</feature>